<dbReference type="InterPro" id="IPR017900">
    <property type="entry name" value="4Fe4S_Fe_S_CS"/>
</dbReference>
<dbReference type="PROSITE" id="PS51379">
    <property type="entry name" value="4FE4S_FER_2"/>
    <property type="match status" value="2"/>
</dbReference>
<dbReference type="SUPFAM" id="SSF46548">
    <property type="entry name" value="alpha-helical ferredoxin"/>
    <property type="match status" value="1"/>
</dbReference>
<dbReference type="PANTHER" id="PTHR40447:SF1">
    <property type="entry name" value="ANAEROBIC SULFITE REDUCTASE SUBUNIT A"/>
    <property type="match status" value="1"/>
</dbReference>
<name>A0A0G0LTA3_UNCC2</name>
<evidence type="ECO:0000256" key="2">
    <source>
        <dbReference type="ARBA" id="ARBA00023004"/>
    </source>
</evidence>
<dbReference type="InterPro" id="IPR017896">
    <property type="entry name" value="4Fe4S_Fe-S-bd"/>
</dbReference>
<evidence type="ECO:0000313" key="6">
    <source>
        <dbReference type="Proteomes" id="UP000034207"/>
    </source>
</evidence>
<dbReference type="Pfam" id="PF17179">
    <property type="entry name" value="Fer4_22"/>
    <property type="match status" value="1"/>
</dbReference>
<comment type="caution">
    <text evidence="5">The sequence shown here is derived from an EMBL/GenBank/DDBJ whole genome shotgun (WGS) entry which is preliminary data.</text>
</comment>
<protein>
    <submittedName>
        <fullName evidence="5">Cytosolic NiFe-hydrogenase, beta subunit</fullName>
    </submittedName>
</protein>
<feature type="domain" description="4Fe-4S ferredoxin-type" evidence="4">
    <location>
        <begin position="267"/>
        <end position="300"/>
    </location>
</feature>
<evidence type="ECO:0000313" key="5">
    <source>
        <dbReference type="EMBL" id="KKQ95153.1"/>
    </source>
</evidence>
<evidence type="ECO:0000256" key="3">
    <source>
        <dbReference type="ARBA" id="ARBA00023014"/>
    </source>
</evidence>
<dbReference type="PANTHER" id="PTHR40447">
    <property type="entry name" value="ANAEROBIC SULFITE REDUCTASE SUBUNIT A"/>
    <property type="match status" value="1"/>
</dbReference>
<keyword evidence="3" id="KW-0411">Iron-sulfur</keyword>
<keyword evidence="2" id="KW-0408">Iron</keyword>
<sequence>MTFILREENLTLFFEYLEGKYELFAPVSETQHEAHFEKVAAKYVAFNPRLSPQGPKKFIFPYKRELFLGPGKKDKALVGLHFSDIAGIAILDKVFKYPIIDQEYFDVREQFLIVGMDHFTAPKDGYDLYLQVIDDYFLVTVGSPLGLKLAGTPLLIKNSKITSEKNLFHFDDILSHKRLSEAVEKSYGSKIWDDLSQRCFGCGICSYVCPTCYCFDVQDSFDLKGNSTRTRCWDSCMLSAFTEIGGGFNFRPELKKRIYNWYYHKFVRMPKEYGKLGCVGCSRCIVYCPARINYLEVLEDVVLEMEGKRGKKPLRVK</sequence>
<dbReference type="PROSITE" id="PS00198">
    <property type="entry name" value="4FE4S_FER_1"/>
    <property type="match status" value="2"/>
</dbReference>
<dbReference type="Proteomes" id="UP000034207">
    <property type="component" value="Unassembled WGS sequence"/>
</dbReference>
<evidence type="ECO:0000259" key="4">
    <source>
        <dbReference type="PROSITE" id="PS51379"/>
    </source>
</evidence>
<feature type="domain" description="4Fe-4S ferredoxin-type" evidence="4">
    <location>
        <begin position="188"/>
        <end position="220"/>
    </location>
</feature>
<proteinExistence type="predicted"/>
<dbReference type="EMBL" id="LBVV01000003">
    <property type="protein sequence ID" value="KKQ95153.1"/>
    <property type="molecule type" value="Genomic_DNA"/>
</dbReference>
<keyword evidence="1" id="KW-0479">Metal-binding</keyword>
<dbReference type="AlphaFoldDB" id="A0A0G0LTA3"/>
<dbReference type="STRING" id="1618345.UT18_C0003G0012"/>
<reference evidence="5 6" key="1">
    <citation type="journal article" date="2015" name="Nature">
        <title>rRNA introns, odd ribosomes, and small enigmatic genomes across a large radiation of phyla.</title>
        <authorList>
            <person name="Brown C.T."/>
            <person name="Hug L.A."/>
            <person name="Thomas B.C."/>
            <person name="Sharon I."/>
            <person name="Castelle C.J."/>
            <person name="Singh A."/>
            <person name="Wilkins M.J."/>
            <person name="Williams K.H."/>
            <person name="Banfield J.F."/>
        </authorList>
    </citation>
    <scope>NUCLEOTIDE SEQUENCE [LARGE SCALE GENOMIC DNA]</scope>
</reference>
<accession>A0A0G0LTA3</accession>
<dbReference type="GO" id="GO:0051536">
    <property type="term" value="F:iron-sulfur cluster binding"/>
    <property type="evidence" value="ECO:0007669"/>
    <property type="project" value="UniProtKB-KW"/>
</dbReference>
<dbReference type="GO" id="GO:0046872">
    <property type="term" value="F:metal ion binding"/>
    <property type="evidence" value="ECO:0007669"/>
    <property type="project" value="UniProtKB-KW"/>
</dbReference>
<organism evidence="5 6">
    <name type="scientific">candidate division CPR2 bacterium GW2011_GWC2_39_10</name>
    <dbReference type="NCBI Taxonomy" id="1618345"/>
    <lineage>
        <taxon>Bacteria</taxon>
        <taxon>Bacteria division CPR2</taxon>
    </lineage>
</organism>
<gene>
    <name evidence="5" type="ORF">UT18_C0003G0012</name>
</gene>
<evidence type="ECO:0000256" key="1">
    <source>
        <dbReference type="ARBA" id="ARBA00022723"/>
    </source>
</evidence>